<evidence type="ECO:0000313" key="5">
    <source>
        <dbReference type="Proteomes" id="UP000216063"/>
    </source>
</evidence>
<protein>
    <submittedName>
        <fullName evidence="4">Uncharacterized protein</fullName>
    </submittedName>
</protein>
<evidence type="ECO:0000256" key="1">
    <source>
        <dbReference type="SAM" id="Coils"/>
    </source>
</evidence>
<evidence type="ECO:0000259" key="2">
    <source>
        <dbReference type="Pfam" id="PF02591"/>
    </source>
</evidence>
<dbReference type="OrthoDB" id="9784388at2"/>
<proteinExistence type="predicted"/>
<sequence length="243" mass="26858">MKAELAQQRSLLELAELDAELARLAHRAANLPEQQSLIAAQADHREAGDRLAALAIALEDVDAQVARFESEIDGVRQREDRDRKLLDSGTVNPKQLEELQHELETLERRQSSLEDSLLEVMERLEQLSSDQSAERTKLEGLHADLTTAGHNRDAAQEEIEKLRGQHAARREAIVAGLDSVLVQLYERQRASSGVGAARLLGRRCGACRIELDRGELARISAAPEDEVVRCPECQAILLRLGGA</sequence>
<keyword evidence="5" id="KW-1185">Reference proteome</keyword>
<dbReference type="InterPro" id="IPR003743">
    <property type="entry name" value="Zf-RING_7"/>
</dbReference>
<dbReference type="InterPro" id="IPR056003">
    <property type="entry name" value="CT398_CC_hairpin"/>
</dbReference>
<evidence type="ECO:0000313" key="4">
    <source>
        <dbReference type="EMBL" id="OYN76390.1"/>
    </source>
</evidence>
<dbReference type="AlphaFoldDB" id="A0A255DBC7"/>
<dbReference type="PANTHER" id="PTHR39082">
    <property type="entry name" value="PHOSPHOLIPASE C-BETA-2-RELATED"/>
    <property type="match status" value="1"/>
</dbReference>
<dbReference type="InterPro" id="IPR052376">
    <property type="entry name" value="Oxidative_Scav/Glycosyltrans"/>
</dbReference>
<comment type="caution">
    <text evidence="4">The sequence shown here is derived from an EMBL/GenBank/DDBJ whole genome shotgun (WGS) entry which is preliminary data.</text>
</comment>
<evidence type="ECO:0000259" key="3">
    <source>
        <dbReference type="Pfam" id="PF24481"/>
    </source>
</evidence>
<keyword evidence="1" id="KW-0175">Coiled coil</keyword>
<gene>
    <name evidence="4" type="ORF">CG716_22540</name>
</gene>
<accession>A0A255DBC7</accession>
<name>A0A255DBC7_9MYCO</name>
<organism evidence="4 5">
    <name type="scientific">Mycolicibacterium sphagni</name>
    <dbReference type="NCBI Taxonomy" id="1786"/>
    <lineage>
        <taxon>Bacteria</taxon>
        <taxon>Bacillati</taxon>
        <taxon>Actinomycetota</taxon>
        <taxon>Actinomycetes</taxon>
        <taxon>Mycobacteriales</taxon>
        <taxon>Mycobacteriaceae</taxon>
        <taxon>Mycolicibacterium</taxon>
    </lineage>
</organism>
<dbReference type="Pfam" id="PF24481">
    <property type="entry name" value="CT398_CC"/>
    <property type="match status" value="1"/>
</dbReference>
<feature type="domain" description="C4-type zinc ribbon" evidence="2">
    <location>
        <begin position="203"/>
        <end position="237"/>
    </location>
</feature>
<feature type="domain" description="CT398-like coiled coil hairpin" evidence="3">
    <location>
        <begin position="14"/>
        <end position="193"/>
    </location>
</feature>
<dbReference type="Gene3D" id="1.10.287.1490">
    <property type="match status" value="1"/>
</dbReference>
<dbReference type="Pfam" id="PF02591">
    <property type="entry name" value="Zn_ribbon_9"/>
    <property type="match status" value="1"/>
</dbReference>
<reference evidence="4 5" key="1">
    <citation type="submission" date="2017-07" db="EMBL/GenBank/DDBJ databases">
        <title>The new phylogeny of genus Mycobacterium.</title>
        <authorList>
            <person name="Tortoli E."/>
            <person name="Trovato A."/>
            <person name="Cirillo D.M."/>
        </authorList>
    </citation>
    <scope>NUCLEOTIDE SEQUENCE [LARGE SCALE GENOMIC DNA]</scope>
    <source>
        <strain evidence="4 5">ATCC 33027</strain>
    </source>
</reference>
<dbReference type="EMBL" id="NOZR01000022">
    <property type="protein sequence ID" value="OYN76390.1"/>
    <property type="molecule type" value="Genomic_DNA"/>
</dbReference>
<dbReference type="PANTHER" id="PTHR39082:SF1">
    <property type="entry name" value="SCAVENGER RECEPTOR CLASS A MEMBER 3"/>
    <property type="match status" value="1"/>
</dbReference>
<dbReference type="RefSeq" id="WP_094483336.1">
    <property type="nucleotide sequence ID" value="NZ_JACKSC010000322.1"/>
</dbReference>
<feature type="coiled-coil region" evidence="1">
    <location>
        <begin position="51"/>
        <end position="172"/>
    </location>
</feature>
<dbReference type="Proteomes" id="UP000216063">
    <property type="component" value="Unassembled WGS sequence"/>
</dbReference>